<keyword evidence="3" id="KW-1185">Reference proteome</keyword>
<protein>
    <submittedName>
        <fullName evidence="2">Uncharacterized protein</fullName>
    </submittedName>
</protein>
<keyword evidence="1" id="KW-1133">Transmembrane helix</keyword>
<dbReference type="GeneID" id="34616031"/>
<dbReference type="AlphaFoldDB" id="A0A1L9SBK1"/>
<evidence type="ECO:0000313" key="2">
    <source>
        <dbReference type="EMBL" id="OJJ44562.1"/>
    </source>
</evidence>
<reference evidence="3" key="1">
    <citation type="journal article" date="2017" name="Genome Biol.">
        <title>Comparative genomics reveals high biological diversity and specific adaptations in the industrially and medically important fungal genus Aspergillus.</title>
        <authorList>
            <person name="de Vries R.P."/>
            <person name="Riley R."/>
            <person name="Wiebenga A."/>
            <person name="Aguilar-Osorio G."/>
            <person name="Amillis S."/>
            <person name="Uchima C.A."/>
            <person name="Anderluh G."/>
            <person name="Asadollahi M."/>
            <person name="Askin M."/>
            <person name="Barry K."/>
            <person name="Battaglia E."/>
            <person name="Bayram O."/>
            <person name="Benocci T."/>
            <person name="Braus-Stromeyer S.A."/>
            <person name="Caldana C."/>
            <person name="Canovas D."/>
            <person name="Cerqueira G.C."/>
            <person name="Chen F."/>
            <person name="Chen W."/>
            <person name="Choi C."/>
            <person name="Clum A."/>
            <person name="Dos Santos R.A."/>
            <person name="Damasio A.R."/>
            <person name="Diallinas G."/>
            <person name="Emri T."/>
            <person name="Fekete E."/>
            <person name="Flipphi M."/>
            <person name="Freyberg S."/>
            <person name="Gallo A."/>
            <person name="Gournas C."/>
            <person name="Habgood R."/>
            <person name="Hainaut M."/>
            <person name="Harispe M.L."/>
            <person name="Henrissat B."/>
            <person name="Hilden K.S."/>
            <person name="Hope R."/>
            <person name="Hossain A."/>
            <person name="Karabika E."/>
            <person name="Karaffa L."/>
            <person name="Karanyi Z."/>
            <person name="Krasevec N."/>
            <person name="Kuo A."/>
            <person name="Kusch H."/>
            <person name="LaButti K."/>
            <person name="Lagendijk E.L."/>
            <person name="Lapidus A."/>
            <person name="Levasseur A."/>
            <person name="Lindquist E."/>
            <person name="Lipzen A."/>
            <person name="Logrieco A.F."/>
            <person name="MacCabe A."/>
            <person name="Maekelae M.R."/>
            <person name="Malavazi I."/>
            <person name="Melin P."/>
            <person name="Meyer V."/>
            <person name="Mielnichuk N."/>
            <person name="Miskei M."/>
            <person name="Molnar A.P."/>
            <person name="Mule G."/>
            <person name="Ngan C.Y."/>
            <person name="Orejas M."/>
            <person name="Orosz E."/>
            <person name="Ouedraogo J.P."/>
            <person name="Overkamp K.M."/>
            <person name="Park H.-S."/>
            <person name="Perrone G."/>
            <person name="Piumi F."/>
            <person name="Punt P.J."/>
            <person name="Ram A.F."/>
            <person name="Ramon A."/>
            <person name="Rauscher S."/>
            <person name="Record E."/>
            <person name="Riano-Pachon D.M."/>
            <person name="Robert V."/>
            <person name="Roehrig J."/>
            <person name="Ruller R."/>
            <person name="Salamov A."/>
            <person name="Salih N.S."/>
            <person name="Samson R.A."/>
            <person name="Sandor E."/>
            <person name="Sanguinetti M."/>
            <person name="Schuetze T."/>
            <person name="Sepcic K."/>
            <person name="Shelest E."/>
            <person name="Sherlock G."/>
            <person name="Sophianopoulou V."/>
            <person name="Squina F.M."/>
            <person name="Sun H."/>
            <person name="Susca A."/>
            <person name="Todd R.B."/>
            <person name="Tsang A."/>
            <person name="Unkles S.E."/>
            <person name="van de Wiele N."/>
            <person name="van Rossen-Uffink D."/>
            <person name="Oliveira J.V."/>
            <person name="Vesth T.C."/>
            <person name="Visser J."/>
            <person name="Yu J.-H."/>
            <person name="Zhou M."/>
            <person name="Andersen M.R."/>
            <person name="Archer D.B."/>
            <person name="Baker S.E."/>
            <person name="Benoit I."/>
            <person name="Brakhage A.A."/>
            <person name="Braus G.H."/>
            <person name="Fischer R."/>
            <person name="Frisvad J.C."/>
            <person name="Goldman G.H."/>
            <person name="Houbraken J."/>
            <person name="Oakley B."/>
            <person name="Pocsi I."/>
            <person name="Scazzocchio C."/>
            <person name="Seiboth B."/>
            <person name="vanKuyk P.A."/>
            <person name="Wortman J."/>
            <person name="Dyer P.S."/>
            <person name="Grigoriev I.V."/>
        </authorList>
    </citation>
    <scope>NUCLEOTIDE SEQUENCE [LARGE SCALE GENOMIC DNA]</scope>
    <source>
        <strain evidence="3">CBS 506.65</strain>
    </source>
</reference>
<dbReference type="Proteomes" id="UP000184188">
    <property type="component" value="Unassembled WGS sequence"/>
</dbReference>
<keyword evidence="1" id="KW-0812">Transmembrane</keyword>
<dbReference type="RefSeq" id="XP_022579072.1">
    <property type="nucleotide sequence ID" value="XM_022729567.1"/>
</dbReference>
<keyword evidence="1" id="KW-0472">Membrane</keyword>
<dbReference type="VEuPathDB" id="FungiDB:ASPZODRAFT_691905"/>
<feature type="transmembrane region" description="Helical" evidence="1">
    <location>
        <begin position="12"/>
        <end position="31"/>
    </location>
</feature>
<gene>
    <name evidence="2" type="ORF">ASPZODRAFT_691905</name>
</gene>
<feature type="transmembrane region" description="Helical" evidence="1">
    <location>
        <begin position="63"/>
        <end position="84"/>
    </location>
</feature>
<name>A0A1L9SBK1_9EURO</name>
<sequence>MFGWGSENTLLHWWTSFFFFVFLLYTCWIELQAASQTTAGPGVASICISILCILIHFSGAGVAGWVIASSVVVLFLAIFFLLPASYQAIQVLFMAGEYIKHHNSI</sequence>
<feature type="transmembrane region" description="Helical" evidence="1">
    <location>
        <begin position="38"/>
        <end position="57"/>
    </location>
</feature>
<evidence type="ECO:0000313" key="3">
    <source>
        <dbReference type="Proteomes" id="UP000184188"/>
    </source>
</evidence>
<evidence type="ECO:0000256" key="1">
    <source>
        <dbReference type="SAM" id="Phobius"/>
    </source>
</evidence>
<dbReference type="EMBL" id="KV878347">
    <property type="protein sequence ID" value="OJJ44562.1"/>
    <property type="molecule type" value="Genomic_DNA"/>
</dbReference>
<accession>A0A1L9SBK1</accession>
<organism evidence="2 3">
    <name type="scientific">Penicilliopsis zonata CBS 506.65</name>
    <dbReference type="NCBI Taxonomy" id="1073090"/>
    <lineage>
        <taxon>Eukaryota</taxon>
        <taxon>Fungi</taxon>
        <taxon>Dikarya</taxon>
        <taxon>Ascomycota</taxon>
        <taxon>Pezizomycotina</taxon>
        <taxon>Eurotiomycetes</taxon>
        <taxon>Eurotiomycetidae</taxon>
        <taxon>Eurotiales</taxon>
        <taxon>Aspergillaceae</taxon>
        <taxon>Penicilliopsis</taxon>
    </lineage>
</organism>
<proteinExistence type="predicted"/>